<organism evidence="1 2">
    <name type="scientific">Pontibacter chinhatensis</name>
    <dbReference type="NCBI Taxonomy" id="1436961"/>
    <lineage>
        <taxon>Bacteria</taxon>
        <taxon>Pseudomonadati</taxon>
        <taxon>Bacteroidota</taxon>
        <taxon>Cytophagia</taxon>
        <taxon>Cytophagales</taxon>
        <taxon>Hymenobacteraceae</taxon>
        <taxon>Pontibacter</taxon>
    </lineage>
</organism>
<protein>
    <submittedName>
        <fullName evidence="1">Starch-binding associating with outer membrane</fullName>
    </submittedName>
</protein>
<evidence type="ECO:0000313" key="1">
    <source>
        <dbReference type="EMBL" id="SFG39263.1"/>
    </source>
</evidence>
<dbReference type="EMBL" id="FOOT01000002">
    <property type="protein sequence ID" value="SFG39263.1"/>
    <property type="molecule type" value="Genomic_DNA"/>
</dbReference>
<dbReference type="PROSITE" id="PS51257">
    <property type="entry name" value="PROKAR_LIPOPROTEIN"/>
    <property type="match status" value="1"/>
</dbReference>
<reference evidence="2" key="1">
    <citation type="submission" date="2016-10" db="EMBL/GenBank/DDBJ databases">
        <authorList>
            <person name="Varghese N."/>
            <person name="Submissions S."/>
        </authorList>
    </citation>
    <scope>NUCLEOTIDE SEQUENCE [LARGE SCALE GENOMIC DNA]</scope>
    <source>
        <strain evidence="2">LP51</strain>
    </source>
</reference>
<evidence type="ECO:0000313" key="2">
    <source>
        <dbReference type="Proteomes" id="UP000198724"/>
    </source>
</evidence>
<dbReference type="Gene3D" id="1.25.40.390">
    <property type="match status" value="2"/>
</dbReference>
<dbReference type="STRING" id="1436961.SAMN05421739_102373"/>
<dbReference type="SUPFAM" id="SSF48452">
    <property type="entry name" value="TPR-like"/>
    <property type="match status" value="1"/>
</dbReference>
<accession>A0A1I2RGT0</accession>
<dbReference type="Pfam" id="PF12741">
    <property type="entry name" value="SusD-like"/>
    <property type="match status" value="2"/>
</dbReference>
<dbReference type="Proteomes" id="UP000198724">
    <property type="component" value="Unassembled WGS sequence"/>
</dbReference>
<dbReference type="AlphaFoldDB" id="A0A1I2RGT0"/>
<proteinExistence type="predicted"/>
<gene>
    <name evidence="1" type="ORF">SAMN05421739_102373</name>
</gene>
<sequence>MIMRNILKKSWVLMATGLLLTSCNDFEEINVSPVAANADQVQVEYFINNSIISAQMNPDVAERSFILYWKVAAHYQEGGTLSAGGYNDGWTSAYYNQVASWLNAANTAIEIANGHISSGNTQPYTNNLLQVARIWRAYLMSEMSDNFGPIPINAFQGENPEFSDVKSVYYFTLEELKDASAKLDASVETNDRLRKLDPAYAYNWDSWKKYSNSLRLRLAMRLSEVDPAKAQSEFEAAAASSELILSMGDVFKVQERPGWDALSGVMSREWNAQLLSQTLFNTYFNLGGVESRNLLGGSFHSAIKPADWLGQRFENHFATKTNNPSAGYWFNGLPHAIDPRAYESFIIPGDFSNPNFSNYPSWTTDARNTKRQLLDDNGNVLKEIDATNTWNSTTNGSWGAKGAKNRLYTYSGTIPRMSHEFRTSQSQRVFFGPWETYFLIAEAALRGWSTPMGAKEAYEAGIASSFEYWNLPMQSYLSSEEYNRNGTSVSWDHTAEPPATQQMQFENGYTGETGQTAFKYPDNHLYKNGTVKNDHLTKIITQKYISQFPWLPLEAWNDHRRLGLPFFENPAVENPLPNLQALNSSNYMESRVEFFPQRLRYPSSLINTNPAGYDQAVGFLGGPDAVSTPLWWAQKK</sequence>
<name>A0A1I2RGT0_9BACT</name>
<keyword evidence="2" id="KW-1185">Reference proteome</keyword>
<dbReference type="InterPro" id="IPR011990">
    <property type="entry name" value="TPR-like_helical_dom_sf"/>
</dbReference>
<dbReference type="InterPro" id="IPR024302">
    <property type="entry name" value="SusD-like"/>
</dbReference>